<evidence type="ECO:0000256" key="3">
    <source>
        <dbReference type="ARBA" id="ARBA00007210"/>
    </source>
</evidence>
<comment type="catalytic activity">
    <reaction evidence="13 16">
        <text>O-phospho-L-threonyl-[protein] + H2O = L-threonyl-[protein] + phosphate</text>
        <dbReference type="Rhea" id="RHEA:47004"/>
        <dbReference type="Rhea" id="RHEA-COMP:11060"/>
        <dbReference type="Rhea" id="RHEA-COMP:11605"/>
        <dbReference type="ChEBI" id="CHEBI:15377"/>
        <dbReference type="ChEBI" id="CHEBI:30013"/>
        <dbReference type="ChEBI" id="CHEBI:43474"/>
        <dbReference type="ChEBI" id="CHEBI:61977"/>
        <dbReference type="EC" id="3.1.3.16"/>
    </reaction>
</comment>
<dbReference type="GO" id="GO:0006887">
    <property type="term" value="P:exocytosis"/>
    <property type="evidence" value="ECO:0007669"/>
    <property type="project" value="UniProtKB-KW"/>
</dbReference>
<dbReference type="GO" id="GO:0015031">
    <property type="term" value="P:protein transport"/>
    <property type="evidence" value="ECO:0007669"/>
    <property type="project" value="UniProtKB-KW"/>
</dbReference>
<dbReference type="EC" id="3.1.3.16" evidence="16"/>
<dbReference type="InterPro" id="IPR016159">
    <property type="entry name" value="Cullin_repeat-like_dom_sf"/>
</dbReference>
<accession>A0AAN6UJW0</accession>
<keyword evidence="12" id="KW-0968">Cytoplasmic vesicle</keyword>
<dbReference type="EMBL" id="MU853409">
    <property type="protein sequence ID" value="KAK4134104.1"/>
    <property type="molecule type" value="Genomic_DNA"/>
</dbReference>
<dbReference type="GO" id="GO:0030133">
    <property type="term" value="C:transport vesicle"/>
    <property type="evidence" value="ECO:0007669"/>
    <property type="project" value="UniProtKB-SubCell"/>
</dbReference>
<dbReference type="PRINTS" id="PR00114">
    <property type="entry name" value="STPHPHTASE"/>
</dbReference>
<dbReference type="Gene3D" id="2.30.29.30">
    <property type="entry name" value="Pleckstrin-homology domain (PH domain)/Phosphotyrosine-binding domain (PTB)"/>
    <property type="match status" value="1"/>
</dbReference>
<dbReference type="InterPro" id="IPR047129">
    <property type="entry name" value="PPA2-like"/>
</dbReference>
<dbReference type="InterPro" id="IPR032403">
    <property type="entry name" value="Exo84_C"/>
</dbReference>
<keyword evidence="5" id="KW-0268">Exocytosis</keyword>
<dbReference type="SMART" id="SM00156">
    <property type="entry name" value="PP2Ac"/>
    <property type="match status" value="1"/>
</dbReference>
<evidence type="ECO:0000259" key="19">
    <source>
        <dbReference type="PROSITE" id="PS00125"/>
    </source>
</evidence>
<dbReference type="FunFam" id="3.60.21.10:FF:000003">
    <property type="entry name" value="Serine/threonine-protein phosphatase"/>
    <property type="match status" value="1"/>
</dbReference>
<dbReference type="Pfam" id="PF08700">
    <property type="entry name" value="VPS51_Exo84_N"/>
    <property type="match status" value="1"/>
</dbReference>
<dbReference type="PROSITE" id="PS00125">
    <property type="entry name" value="SER_THR_PHOSPHATASE"/>
    <property type="match status" value="1"/>
</dbReference>
<evidence type="ECO:0000256" key="4">
    <source>
        <dbReference type="ARBA" id="ARBA00022448"/>
    </source>
</evidence>
<dbReference type="Gene3D" id="1.20.58.1210">
    <property type="entry name" value="Exo84p, N-terminal helical domain"/>
    <property type="match status" value="1"/>
</dbReference>
<evidence type="ECO:0000256" key="6">
    <source>
        <dbReference type="ARBA" id="ARBA00022723"/>
    </source>
</evidence>
<feature type="compositionally biased region" description="Polar residues" evidence="18">
    <location>
        <begin position="100"/>
        <end position="109"/>
    </location>
</feature>
<keyword evidence="4" id="KW-0813">Transport</keyword>
<reference evidence="20" key="1">
    <citation type="journal article" date="2023" name="Mol. Phylogenet. Evol.">
        <title>Genome-scale phylogeny and comparative genomics of the fungal order Sordariales.</title>
        <authorList>
            <person name="Hensen N."/>
            <person name="Bonometti L."/>
            <person name="Westerberg I."/>
            <person name="Brannstrom I.O."/>
            <person name="Guillou S."/>
            <person name="Cros-Aarteil S."/>
            <person name="Calhoun S."/>
            <person name="Haridas S."/>
            <person name="Kuo A."/>
            <person name="Mondo S."/>
            <person name="Pangilinan J."/>
            <person name="Riley R."/>
            <person name="LaButti K."/>
            <person name="Andreopoulos B."/>
            <person name="Lipzen A."/>
            <person name="Chen C."/>
            <person name="Yan M."/>
            <person name="Daum C."/>
            <person name="Ng V."/>
            <person name="Clum A."/>
            <person name="Steindorff A."/>
            <person name="Ohm R.A."/>
            <person name="Martin F."/>
            <person name="Silar P."/>
            <person name="Natvig D.O."/>
            <person name="Lalanne C."/>
            <person name="Gautier V."/>
            <person name="Ament-Velasquez S.L."/>
            <person name="Kruys A."/>
            <person name="Hutchinson M.I."/>
            <person name="Powell A.J."/>
            <person name="Barry K."/>
            <person name="Miller A.N."/>
            <person name="Grigoriev I.V."/>
            <person name="Debuchy R."/>
            <person name="Gladieux P."/>
            <person name="Hiltunen Thoren M."/>
            <person name="Johannesson H."/>
        </authorList>
    </citation>
    <scope>NUCLEOTIDE SEQUENCE</scope>
    <source>
        <strain evidence="20">CBS 123565</strain>
    </source>
</reference>
<comment type="cofactor">
    <cofactor evidence="1">
        <name>Mn(2+)</name>
        <dbReference type="ChEBI" id="CHEBI:29035"/>
    </cofactor>
</comment>
<evidence type="ECO:0000256" key="11">
    <source>
        <dbReference type="ARBA" id="ARBA00023211"/>
    </source>
</evidence>
<dbReference type="InterPro" id="IPR006186">
    <property type="entry name" value="Ser/Thr-sp_prot-phosphatase"/>
</dbReference>
<evidence type="ECO:0000256" key="9">
    <source>
        <dbReference type="ARBA" id="ARBA00022927"/>
    </source>
</evidence>
<evidence type="ECO:0000313" key="20">
    <source>
        <dbReference type="EMBL" id="KAK4134104.1"/>
    </source>
</evidence>
<keyword evidence="9" id="KW-0653">Protein transport</keyword>
<evidence type="ECO:0000256" key="12">
    <source>
        <dbReference type="ARBA" id="ARBA00023329"/>
    </source>
</evidence>
<dbReference type="InterPro" id="IPR029052">
    <property type="entry name" value="Metallo-depent_PP-like"/>
</dbReference>
<proteinExistence type="inferred from homology"/>
<dbReference type="InterPro" id="IPR042560">
    <property type="entry name" value="Exo84_C_2"/>
</dbReference>
<dbReference type="GO" id="GO:0004722">
    <property type="term" value="F:protein serine/threonine phosphatase activity"/>
    <property type="evidence" value="ECO:0007669"/>
    <property type="project" value="UniProtKB-EC"/>
</dbReference>
<keyword evidence="7 16" id="KW-0378">Hydrolase</keyword>
<name>A0AAN6UJW0_9PEZI</name>
<dbReference type="InterPro" id="IPR004843">
    <property type="entry name" value="Calcineurin-like_PHP"/>
</dbReference>
<dbReference type="InterPro" id="IPR011993">
    <property type="entry name" value="PH-like_dom_sf"/>
</dbReference>
<evidence type="ECO:0000256" key="5">
    <source>
        <dbReference type="ARBA" id="ARBA00022483"/>
    </source>
</evidence>
<reference evidence="20" key="2">
    <citation type="submission" date="2023-05" db="EMBL/GenBank/DDBJ databases">
        <authorList>
            <consortium name="Lawrence Berkeley National Laboratory"/>
            <person name="Steindorff A."/>
            <person name="Hensen N."/>
            <person name="Bonometti L."/>
            <person name="Westerberg I."/>
            <person name="Brannstrom I.O."/>
            <person name="Guillou S."/>
            <person name="Cros-Aarteil S."/>
            <person name="Calhoun S."/>
            <person name="Haridas S."/>
            <person name="Kuo A."/>
            <person name="Mondo S."/>
            <person name="Pangilinan J."/>
            <person name="Riley R."/>
            <person name="Labutti K."/>
            <person name="Andreopoulos B."/>
            <person name="Lipzen A."/>
            <person name="Chen C."/>
            <person name="Yanf M."/>
            <person name="Daum C."/>
            <person name="Ng V."/>
            <person name="Clum A."/>
            <person name="Ohm R."/>
            <person name="Martin F."/>
            <person name="Silar P."/>
            <person name="Natvig D."/>
            <person name="Lalanne C."/>
            <person name="Gautier V."/>
            <person name="Ament-Velasquez S.L."/>
            <person name="Kruys A."/>
            <person name="Hutchinson M.I."/>
            <person name="Powell A.J."/>
            <person name="Barry K."/>
            <person name="Miller A.N."/>
            <person name="Grigoriev I.V."/>
            <person name="Debuchy R."/>
            <person name="Gladieux P."/>
            <person name="Thoren M.H."/>
            <person name="Johannesson H."/>
        </authorList>
    </citation>
    <scope>NUCLEOTIDE SEQUENCE</scope>
    <source>
        <strain evidence="20">CBS 123565</strain>
    </source>
</reference>
<evidence type="ECO:0000256" key="2">
    <source>
        <dbReference type="ARBA" id="ARBA00004398"/>
    </source>
</evidence>
<comment type="subunit">
    <text evidence="15">Component of the exocyst complex.</text>
</comment>
<dbReference type="Gene3D" id="1.20.58.1220">
    <property type="entry name" value="Exo84p, C-terminal helical domain"/>
    <property type="match status" value="1"/>
</dbReference>
<dbReference type="AlphaFoldDB" id="A0AAN6UJW0"/>
<keyword evidence="6" id="KW-0479">Metal-binding</keyword>
<comment type="similarity">
    <text evidence="16">Belongs to the PPP phosphatase family.</text>
</comment>
<dbReference type="SUPFAM" id="SSF74788">
    <property type="entry name" value="Cullin repeat-like"/>
    <property type="match status" value="1"/>
</dbReference>
<dbReference type="Pfam" id="PF25345">
    <property type="entry name" value="PH_EXO84"/>
    <property type="match status" value="1"/>
</dbReference>
<dbReference type="Pfam" id="PF16528">
    <property type="entry name" value="Exo84_C"/>
    <property type="match status" value="1"/>
</dbReference>
<evidence type="ECO:0000256" key="1">
    <source>
        <dbReference type="ARBA" id="ARBA00001936"/>
    </source>
</evidence>
<feature type="region of interest" description="Disordered" evidence="18">
    <location>
        <begin position="226"/>
        <end position="251"/>
    </location>
</feature>
<keyword evidence="10 17" id="KW-0175">Coiled coil</keyword>
<dbReference type="InterPro" id="IPR042561">
    <property type="entry name" value="Exo84_C_1"/>
</dbReference>
<comment type="similarity">
    <text evidence="3">Belongs to the EXO84 family.</text>
</comment>
<evidence type="ECO:0000256" key="17">
    <source>
        <dbReference type="SAM" id="Coils"/>
    </source>
</evidence>
<feature type="compositionally biased region" description="Gly residues" evidence="18">
    <location>
        <begin position="121"/>
        <end position="136"/>
    </location>
</feature>
<keyword evidence="11" id="KW-0464">Manganese</keyword>
<evidence type="ECO:0000256" key="18">
    <source>
        <dbReference type="SAM" id="MobiDB-lite"/>
    </source>
</evidence>
<feature type="coiled-coil region" evidence="17">
    <location>
        <begin position="403"/>
        <end position="430"/>
    </location>
</feature>
<feature type="region of interest" description="Disordered" evidence="18">
    <location>
        <begin position="1"/>
        <end position="138"/>
    </location>
</feature>
<sequence>MSEERSKISLRSGGKRKGRPSIKISGPILQEDAGSRGPQGPQGRSIAEQAPPPRPRPPPQSSGKTSDLVKRRYSSRFNQAEFDPNANPMPPLPSLERYAQAQTQDSRQPPSREGRSENDDGGGGGGGGGGGPGGGLQVDVRALRDPAFAAEQYVAQILSEATEDEIREYESALRKLKSRASTDLQQNVYQNRTQFIKISKEAEKLKGEMRTLRNLMAELKTNTTALRSGSNSADGSGFNGDIPTGLSKRDKRSSVADRTALWSSQMQALYKTVEGSQKFLPNSSGRHVVQNAGPWVQLDNATYRPRRAMQIFLLNDHLLVASRKKRKVDGPGAADIRGPMTKLVADRCWHLLDAEIVDMAGPSDSSSGRNKLSDAIMVRGGGQNESFIYRAEKPEDPEKAALMLNIRKRVEELRRNLQNEREATNKAKETINYFASRDPGLLQKTELLETLSDIKDLLIEVDGKQQNLRWVESQMDELDINIALQQIEPAVARIEKLKGLGYSLKNNAIALDFISFKVDERRAKLAALVVRELVSTHNQQRRTKQNVSWLVRLGFEDRAREAYLAARRDIIQKRSRQCIFQGNLDQYIWEVSFVYFTIIRNTVTCFQACFPPPMMSACVKWAKERVDAFNAILGRQLSGEEEGGEKWTACLDRAQEHARMLSEVGLDFGNLVGQNNLDPRRAWGHKPRSLQFRARTALCLIATGRPMDTNMEDVGRVPLELAPVNIEPAGIPTLDGWIESLMSCKQLAEVDVQRLCEKAREVLQEESNVQPVKCPVTVCGDIHGQFHDLMELFKIGGPNPDTNYLFMGDYVDRGYYSVETVTLLVALKIRYPQRITILRGNHESRQITQVYGFYDECLRKYGNANVWKYFTDLFDYLPLTALIDNQIFCLHGGLSPSIDTLDNIRALDRIQEVPHEGPMCDLLWSDPDDRCGWGISPRGAGYTFGQDISEAFNHNNGLTLIARAHQLVMEGYNWSQDRNVVTIFSAPNYCYRCGNQAAIMEIDEHLKYTLYVHLPSPGTPDYFL</sequence>
<evidence type="ECO:0000256" key="16">
    <source>
        <dbReference type="RuleBase" id="RU004273"/>
    </source>
</evidence>
<evidence type="ECO:0000256" key="7">
    <source>
        <dbReference type="ARBA" id="ARBA00022801"/>
    </source>
</evidence>
<dbReference type="GO" id="GO:0046872">
    <property type="term" value="F:metal ion binding"/>
    <property type="evidence" value="ECO:0007669"/>
    <property type="project" value="UniProtKB-KW"/>
</dbReference>
<organism evidence="20 21">
    <name type="scientific">Trichocladium antarcticum</name>
    <dbReference type="NCBI Taxonomy" id="1450529"/>
    <lineage>
        <taxon>Eukaryota</taxon>
        <taxon>Fungi</taxon>
        <taxon>Dikarya</taxon>
        <taxon>Ascomycota</taxon>
        <taxon>Pezizomycotina</taxon>
        <taxon>Sordariomycetes</taxon>
        <taxon>Sordariomycetidae</taxon>
        <taxon>Sordariales</taxon>
        <taxon>Chaetomiaceae</taxon>
        <taxon>Trichocladium</taxon>
    </lineage>
</organism>
<evidence type="ECO:0000256" key="14">
    <source>
        <dbReference type="ARBA" id="ARBA00057052"/>
    </source>
</evidence>
<dbReference type="Proteomes" id="UP001304895">
    <property type="component" value="Unassembled WGS sequence"/>
</dbReference>
<keyword evidence="8" id="KW-0904">Protein phosphatase</keyword>
<dbReference type="CDD" id="cd07415">
    <property type="entry name" value="MPP_PP2A_PP4_PP6"/>
    <property type="match status" value="1"/>
</dbReference>
<feature type="coiled-coil region" evidence="17">
    <location>
        <begin position="159"/>
        <end position="222"/>
    </location>
</feature>
<comment type="caution">
    <text evidence="20">The sequence shown here is derived from an EMBL/GenBank/DDBJ whole genome shotgun (WGS) entry which is preliminary data.</text>
</comment>
<keyword evidence="21" id="KW-1185">Reference proteome</keyword>
<dbReference type="Pfam" id="PF00149">
    <property type="entry name" value="Metallophos"/>
    <property type="match status" value="1"/>
</dbReference>
<feature type="compositionally biased region" description="Pro residues" evidence="18">
    <location>
        <begin position="50"/>
        <end position="60"/>
    </location>
</feature>
<evidence type="ECO:0000313" key="21">
    <source>
        <dbReference type="Proteomes" id="UP001304895"/>
    </source>
</evidence>
<evidence type="ECO:0000256" key="15">
    <source>
        <dbReference type="ARBA" id="ARBA00065378"/>
    </source>
</evidence>
<dbReference type="FunFam" id="2.30.29.30:FF:000264">
    <property type="entry name" value="Potential exocyst complex component Exo84"/>
    <property type="match status" value="1"/>
</dbReference>
<protein>
    <recommendedName>
        <fullName evidence="16">Serine/threonine-protein phosphatase</fullName>
        <ecNumber evidence="16">3.1.3.16</ecNumber>
    </recommendedName>
</protein>
<dbReference type="Gene3D" id="3.60.21.10">
    <property type="match status" value="1"/>
</dbReference>
<evidence type="ECO:0000256" key="10">
    <source>
        <dbReference type="ARBA" id="ARBA00023054"/>
    </source>
</evidence>
<comment type="subcellular location">
    <subcellularLocation>
        <location evidence="2">Cytoplasmic vesicle</location>
        <location evidence="2">Secretory vesicle</location>
    </subcellularLocation>
</comment>
<comment type="function">
    <text evidence="14">Involved in the secretory pathway as part of the exocyst complex which tethers secretory vesicles to the sites of exocytosis. Plays a role in both the assembly of the exocyst and the polarization of this complex to specific sites of the plasma membrane for exocytosis. Also involved in assembly of the spliceosome.</text>
</comment>
<dbReference type="PANTHER" id="PTHR45619">
    <property type="entry name" value="SERINE/THREONINE-PROTEIN PHOSPHATASE PP2A-RELATED"/>
    <property type="match status" value="1"/>
</dbReference>
<dbReference type="SUPFAM" id="SSF56300">
    <property type="entry name" value="Metallo-dependent phosphatases"/>
    <property type="match status" value="1"/>
</dbReference>
<gene>
    <name evidence="20" type="ORF">BT67DRAFT_449695</name>
</gene>
<evidence type="ECO:0000256" key="8">
    <source>
        <dbReference type="ARBA" id="ARBA00022912"/>
    </source>
</evidence>
<feature type="domain" description="Serine/threonine specific protein phosphatases" evidence="19">
    <location>
        <begin position="838"/>
        <end position="843"/>
    </location>
</feature>
<evidence type="ECO:0000256" key="13">
    <source>
        <dbReference type="ARBA" id="ARBA00048336"/>
    </source>
</evidence>